<evidence type="ECO:0000313" key="2">
    <source>
        <dbReference type="Proteomes" id="UP000275267"/>
    </source>
</evidence>
<proteinExistence type="predicted"/>
<comment type="caution">
    <text evidence="1">The sequence shown here is derived from an EMBL/GenBank/DDBJ whole genome shotgun (WGS) entry which is preliminary data.</text>
</comment>
<sequence>MEVKQLLHWFSTVGIKYDIEGVIKESIEPGIEASRDENTSNFSDVSYGGMVIECLSGPDGKEGIAKAANLLYSASCNGCNNYATYTRGYDKMDTVFTEADVASALRAVAADQNLIF</sequence>
<dbReference type="UniPathway" id="UPA00378"/>
<dbReference type="GO" id="GO:0045547">
    <property type="term" value="F:ditrans,polycis-polyprenyl diphosphate synthase [(2E,6E)-farnesyl diphosphate specific] activity"/>
    <property type="evidence" value="ECO:0007669"/>
    <property type="project" value="TreeGrafter"/>
</dbReference>
<dbReference type="InterPro" id="IPR038887">
    <property type="entry name" value="Nus1/NgBR"/>
</dbReference>
<dbReference type="GO" id="GO:0005789">
    <property type="term" value="C:endoplasmic reticulum membrane"/>
    <property type="evidence" value="ECO:0007669"/>
    <property type="project" value="TreeGrafter"/>
</dbReference>
<gene>
    <name evidence="1" type="ORF">C2845_PM11G01940</name>
</gene>
<dbReference type="OrthoDB" id="19639at2759"/>
<reference evidence="2" key="1">
    <citation type="journal article" date="2019" name="Nat. Commun.">
        <title>The genome of broomcorn millet.</title>
        <authorList>
            <person name="Zou C."/>
            <person name="Miki D."/>
            <person name="Li D."/>
            <person name="Tang Q."/>
            <person name="Xiao L."/>
            <person name="Rajput S."/>
            <person name="Deng P."/>
            <person name="Jia W."/>
            <person name="Huang R."/>
            <person name="Zhang M."/>
            <person name="Sun Y."/>
            <person name="Hu J."/>
            <person name="Fu X."/>
            <person name="Schnable P.S."/>
            <person name="Li F."/>
            <person name="Zhang H."/>
            <person name="Feng B."/>
            <person name="Zhu X."/>
            <person name="Liu R."/>
            <person name="Schnable J.C."/>
            <person name="Zhu J.-K."/>
            <person name="Zhang H."/>
        </authorList>
    </citation>
    <scope>NUCLEOTIDE SEQUENCE [LARGE SCALE GENOMIC DNA]</scope>
</reference>
<evidence type="ECO:0000313" key="1">
    <source>
        <dbReference type="EMBL" id="RLN08504.1"/>
    </source>
</evidence>
<protein>
    <submittedName>
        <fullName evidence="1">Uncharacterized protein</fullName>
    </submittedName>
</protein>
<dbReference type="GO" id="GO:1904423">
    <property type="term" value="C:dehydrodolichyl diphosphate synthase complex"/>
    <property type="evidence" value="ECO:0007669"/>
    <property type="project" value="InterPro"/>
</dbReference>
<dbReference type="AlphaFoldDB" id="A0A3L6RT75"/>
<dbReference type="STRING" id="4540.A0A3L6RT75"/>
<dbReference type="PANTHER" id="PTHR21528">
    <property type="entry name" value="DEHYDRODOLICHYL DIPHOSPHATE SYNTHASE COMPLEX SUBUNIT NUS1"/>
    <property type="match status" value="1"/>
</dbReference>
<accession>A0A3L6RT75</accession>
<dbReference type="Proteomes" id="UP000275267">
    <property type="component" value="Unassembled WGS sequence"/>
</dbReference>
<keyword evidence="2" id="KW-1185">Reference proteome</keyword>
<name>A0A3L6RT75_PANMI</name>
<dbReference type="EMBL" id="PQIB02000007">
    <property type="protein sequence ID" value="RLN08504.1"/>
    <property type="molecule type" value="Genomic_DNA"/>
</dbReference>
<organism evidence="1 2">
    <name type="scientific">Panicum miliaceum</name>
    <name type="common">Proso millet</name>
    <name type="synonym">Broomcorn millet</name>
    <dbReference type="NCBI Taxonomy" id="4540"/>
    <lineage>
        <taxon>Eukaryota</taxon>
        <taxon>Viridiplantae</taxon>
        <taxon>Streptophyta</taxon>
        <taxon>Embryophyta</taxon>
        <taxon>Tracheophyta</taxon>
        <taxon>Spermatophyta</taxon>
        <taxon>Magnoliopsida</taxon>
        <taxon>Liliopsida</taxon>
        <taxon>Poales</taxon>
        <taxon>Poaceae</taxon>
        <taxon>PACMAD clade</taxon>
        <taxon>Panicoideae</taxon>
        <taxon>Panicodae</taxon>
        <taxon>Paniceae</taxon>
        <taxon>Panicinae</taxon>
        <taxon>Panicum</taxon>
        <taxon>Panicum sect. Panicum</taxon>
    </lineage>
</organism>
<dbReference type="PANTHER" id="PTHR21528:SF6">
    <property type="entry name" value="DITRANS,POLYCIS-POLYPRENYL DIPHOSPHATE SYNTHASE [(2E,6E)-FARNESYLDIPHOSPHATE SPECIFIC]"/>
    <property type="match status" value="1"/>
</dbReference>